<comment type="subcellular location">
    <subcellularLocation>
        <location evidence="1">Nucleus</location>
    </subcellularLocation>
</comment>
<evidence type="ECO:0000313" key="7">
    <source>
        <dbReference type="EnsemblPlants" id="HORVU.MOREX.r3.7HG0639890.1.CDS1"/>
    </source>
</evidence>
<keyword evidence="4" id="KW-0539">Nucleus</keyword>
<dbReference type="Gene3D" id="1.10.20.10">
    <property type="entry name" value="Histone, subunit A"/>
    <property type="match status" value="1"/>
</dbReference>
<proteinExistence type="predicted"/>
<dbReference type="EnsemblPlants" id="HORVU.MOREX.r3.7HG0639890.1">
    <property type="protein sequence ID" value="HORVU.MOREX.r3.7HG0639890.1.CDS1"/>
    <property type="gene ID" value="HORVU.MOREX.r3.7HG0639890"/>
</dbReference>
<protein>
    <recommendedName>
        <fullName evidence="6">Bromodomain associated domain-containing protein</fullName>
    </recommendedName>
</protein>
<dbReference type="AlphaFoldDB" id="A0A8I6YA74"/>
<feature type="region of interest" description="Disordered" evidence="5">
    <location>
        <begin position="112"/>
        <end position="134"/>
    </location>
</feature>
<dbReference type="CDD" id="cd00076">
    <property type="entry name" value="HFD_SF"/>
    <property type="match status" value="1"/>
</dbReference>
<reference evidence="8" key="1">
    <citation type="journal article" date="2012" name="Nature">
        <title>A physical, genetic and functional sequence assembly of the barley genome.</title>
        <authorList>
            <consortium name="The International Barley Genome Sequencing Consortium"/>
            <person name="Mayer K.F."/>
            <person name="Waugh R."/>
            <person name="Brown J.W."/>
            <person name="Schulman A."/>
            <person name="Langridge P."/>
            <person name="Platzer M."/>
            <person name="Fincher G.B."/>
            <person name="Muehlbauer G.J."/>
            <person name="Sato K."/>
            <person name="Close T.J."/>
            <person name="Wise R.P."/>
            <person name="Stein N."/>
        </authorList>
    </citation>
    <scope>NUCLEOTIDE SEQUENCE [LARGE SCALE GENOMIC DNA]</scope>
    <source>
        <strain evidence="8">cv. Morex</strain>
    </source>
</reference>
<dbReference type="SMART" id="SM00576">
    <property type="entry name" value="BTP"/>
    <property type="match status" value="1"/>
</dbReference>
<dbReference type="PANTHER" id="PTHR46338">
    <property type="entry name" value="TRANSCRIPTION INITIATION FACTOR TFIID SUBUNIT 8"/>
    <property type="match status" value="1"/>
</dbReference>
<dbReference type="Gramene" id="HORVU.MOREX.r2.7HG0531700.1">
    <property type="protein sequence ID" value="HORVU.MOREX.r2.7HG0531700.1.CDS.1"/>
    <property type="gene ID" value="HORVU.MOREX.r2.7HG0531700"/>
</dbReference>
<dbReference type="InterPro" id="IPR037818">
    <property type="entry name" value="TAF8"/>
</dbReference>
<evidence type="ECO:0000259" key="6">
    <source>
        <dbReference type="SMART" id="SM00576"/>
    </source>
</evidence>
<dbReference type="Proteomes" id="UP000011116">
    <property type="component" value="Chromosome 7H"/>
</dbReference>
<evidence type="ECO:0000256" key="2">
    <source>
        <dbReference type="ARBA" id="ARBA00023015"/>
    </source>
</evidence>
<dbReference type="Gramene" id="HORVU.MOREX.r3.7HG0639890.1">
    <property type="protein sequence ID" value="HORVU.MOREX.r3.7HG0639890.1.CDS1"/>
    <property type="gene ID" value="HORVU.MOREX.r3.7HG0639890"/>
</dbReference>
<dbReference type="GO" id="GO:0046982">
    <property type="term" value="F:protein heterodimerization activity"/>
    <property type="evidence" value="ECO:0007669"/>
    <property type="project" value="InterPro"/>
</dbReference>
<dbReference type="GeneID" id="123407998"/>
<dbReference type="Pfam" id="PF07524">
    <property type="entry name" value="Bromo_TP"/>
    <property type="match status" value="1"/>
</dbReference>
<evidence type="ECO:0000256" key="3">
    <source>
        <dbReference type="ARBA" id="ARBA00023163"/>
    </source>
</evidence>
<feature type="compositionally biased region" description="Basic and acidic residues" evidence="5">
    <location>
        <begin position="262"/>
        <end position="282"/>
    </location>
</feature>
<evidence type="ECO:0000313" key="8">
    <source>
        <dbReference type="Proteomes" id="UP000011116"/>
    </source>
</evidence>
<reference evidence="7" key="3">
    <citation type="submission" date="2022-01" db="UniProtKB">
        <authorList>
            <consortium name="EnsemblPlants"/>
        </authorList>
    </citation>
    <scope>IDENTIFICATION</scope>
    <source>
        <strain evidence="7">subsp. vulgare</strain>
    </source>
</reference>
<feature type="domain" description="Bromodomain associated" evidence="6">
    <location>
        <begin position="4"/>
        <end position="80"/>
    </location>
</feature>
<evidence type="ECO:0000256" key="1">
    <source>
        <dbReference type="ARBA" id="ARBA00004123"/>
    </source>
</evidence>
<reference evidence="7" key="2">
    <citation type="submission" date="2020-10" db="EMBL/GenBank/DDBJ databases">
        <authorList>
            <person name="Scholz U."/>
            <person name="Mascher M."/>
            <person name="Fiebig A."/>
        </authorList>
    </citation>
    <scope>NUCLEOTIDE SEQUENCE [LARGE SCALE GENOMIC DNA]</scope>
    <source>
        <strain evidence="7">cv. Morex</strain>
    </source>
</reference>
<dbReference type="InterPro" id="IPR009072">
    <property type="entry name" value="Histone-fold"/>
</dbReference>
<dbReference type="PANTHER" id="PTHR46338:SF5">
    <property type="entry name" value="TRANSCRIPTION INITIATION FACTOR TFIID SUBUNIT 8"/>
    <property type="match status" value="1"/>
</dbReference>
<dbReference type="OrthoDB" id="436852at2759"/>
<dbReference type="KEGG" id="hvg:123407998"/>
<feature type="region of interest" description="Disordered" evidence="5">
    <location>
        <begin position="260"/>
        <end position="282"/>
    </location>
</feature>
<keyword evidence="3" id="KW-0804">Transcription</keyword>
<organism evidence="7 8">
    <name type="scientific">Hordeum vulgare subsp. vulgare</name>
    <name type="common">Domesticated barley</name>
    <dbReference type="NCBI Taxonomy" id="112509"/>
    <lineage>
        <taxon>Eukaryota</taxon>
        <taxon>Viridiplantae</taxon>
        <taxon>Streptophyta</taxon>
        <taxon>Embryophyta</taxon>
        <taxon>Tracheophyta</taxon>
        <taxon>Spermatophyta</taxon>
        <taxon>Magnoliopsida</taxon>
        <taxon>Liliopsida</taxon>
        <taxon>Poales</taxon>
        <taxon>Poaceae</taxon>
        <taxon>BOP clade</taxon>
        <taxon>Pooideae</taxon>
        <taxon>Triticodae</taxon>
        <taxon>Triticeae</taxon>
        <taxon>Hordeinae</taxon>
        <taxon>Hordeum</taxon>
    </lineage>
</organism>
<evidence type="ECO:0000256" key="4">
    <source>
        <dbReference type="ARBA" id="ARBA00023242"/>
    </source>
</evidence>
<accession>A0A8I6YA74</accession>
<dbReference type="RefSeq" id="XP_044957169.1">
    <property type="nucleotide sequence ID" value="XM_045101234.1"/>
</dbReference>
<dbReference type="GO" id="GO:0005669">
    <property type="term" value="C:transcription factor TFIID complex"/>
    <property type="evidence" value="ECO:0000318"/>
    <property type="project" value="GO_Central"/>
</dbReference>
<sequence>MGSDEFGRAAARAAVARTLQAAGFASGSSSAVDALADVMLRYLRLLGGAATAHANHAGRAAPNELDVVQFLEETGEAYQGFEGASSTRRGCLQSSGVVRDLVAFADAARDGPTSASQRLPRFPVQHAPPSPPSAASFAALGKRTGMGHVPAWLPAFPECAMAAEEEPGEKVGGRAVDEVEQVCRERNAGKSLLGLQRQLALAGGDGICKGDELNMAGIKSNPFLDSALCCGVKEVPVVAMPNLGKKRSVLESFAPAFTGSEVEGKDQDQGRGRKRMVPKERPPVYFKIGTDRRKSRVMAWNSRDFGGL</sequence>
<keyword evidence="2" id="KW-0805">Transcription regulation</keyword>
<dbReference type="InterPro" id="IPR006565">
    <property type="entry name" value="BTP"/>
</dbReference>
<dbReference type="GO" id="GO:0006366">
    <property type="term" value="P:transcription by RNA polymerase II"/>
    <property type="evidence" value="ECO:0000318"/>
    <property type="project" value="GO_Central"/>
</dbReference>
<evidence type="ECO:0000256" key="5">
    <source>
        <dbReference type="SAM" id="MobiDB-lite"/>
    </source>
</evidence>
<gene>
    <name evidence="7" type="primary">LOC123407998</name>
</gene>
<keyword evidence="8" id="KW-1185">Reference proteome</keyword>
<name>A0A8I6YA74_HORVV</name>